<dbReference type="SUPFAM" id="SSF54197">
    <property type="entry name" value="HIT-like"/>
    <property type="match status" value="1"/>
</dbReference>
<dbReference type="PROSITE" id="PS51084">
    <property type="entry name" value="HIT_2"/>
    <property type="match status" value="1"/>
</dbReference>
<dbReference type="Pfam" id="PF01230">
    <property type="entry name" value="HIT"/>
    <property type="match status" value="1"/>
</dbReference>
<protein>
    <submittedName>
        <fullName evidence="3">Histidine triad (HIT) protein</fullName>
    </submittedName>
</protein>
<proteinExistence type="predicted"/>
<feature type="domain" description="HIT" evidence="2">
    <location>
        <begin position="34"/>
        <end position="103"/>
    </location>
</feature>
<sequence>MFELHPRLKADTIPVIDWPLCRILLMNECAWPWLVLVPRRHGITEIHELDAGDREMLIQEIAAASNRLQNLSGADKMNVAALGNMVPQLHIHIIARFKDDPAWPKPVFGFQAPNPYDAEFLAEHMQQMVDALADGPG</sequence>
<dbReference type="InterPro" id="IPR026026">
    <property type="entry name" value="HIT_Hint"/>
</dbReference>
<name>A4TTW4_9PROT</name>
<dbReference type="AlphaFoldDB" id="A4TTW4"/>
<dbReference type="InterPro" id="IPR036265">
    <property type="entry name" value="HIT-like_sf"/>
</dbReference>
<gene>
    <name evidence="3" type="ORF">MGR_2094</name>
</gene>
<evidence type="ECO:0000313" key="3">
    <source>
        <dbReference type="EMBL" id="CAM74071.1"/>
    </source>
</evidence>
<dbReference type="EMBL" id="CU459003">
    <property type="protein sequence ID" value="CAM74071.1"/>
    <property type="molecule type" value="Genomic_DNA"/>
</dbReference>
<accession>A4TTW4</accession>
<dbReference type="PIRSF" id="PIRSF000714">
    <property type="entry name" value="HIT"/>
    <property type="match status" value="1"/>
</dbReference>
<organism evidence="3">
    <name type="scientific">Magnetospirillum gryphiswaldense</name>
    <dbReference type="NCBI Taxonomy" id="55518"/>
    <lineage>
        <taxon>Bacteria</taxon>
        <taxon>Pseudomonadati</taxon>
        <taxon>Pseudomonadota</taxon>
        <taxon>Alphaproteobacteria</taxon>
        <taxon>Rhodospirillales</taxon>
        <taxon>Rhodospirillaceae</taxon>
        <taxon>Magnetospirillum</taxon>
    </lineage>
</organism>
<evidence type="ECO:0000259" key="2">
    <source>
        <dbReference type="PROSITE" id="PS51084"/>
    </source>
</evidence>
<reference evidence="3" key="1">
    <citation type="journal article" date="2007" name="J. Bacteriol.">
        <title>Comparative genome analysis of four magnetotactic bacteria reveals a complex set of group-specific genes implicated in magnetosome biomineralization and function.</title>
        <authorList>
            <person name="Richter M."/>
            <person name="Kube M."/>
            <person name="Bazylinski D.A."/>
            <person name="Lombardot T."/>
            <person name="Gloeckner F.O."/>
            <person name="Reinhardt R."/>
            <person name="Schueler D."/>
        </authorList>
    </citation>
    <scope>NUCLEOTIDE SEQUENCE</scope>
    <source>
        <strain evidence="3">MSR-1</strain>
    </source>
</reference>
<comment type="caution">
    <text evidence="1">Lacks conserved residue(s) required for the propagation of feature annotation.</text>
</comment>
<dbReference type="Gene3D" id="3.30.428.10">
    <property type="entry name" value="HIT-like"/>
    <property type="match status" value="1"/>
</dbReference>
<dbReference type="GO" id="GO:0003824">
    <property type="term" value="F:catalytic activity"/>
    <property type="evidence" value="ECO:0007669"/>
    <property type="project" value="InterPro"/>
</dbReference>
<evidence type="ECO:0000256" key="1">
    <source>
        <dbReference type="PROSITE-ProRule" id="PRU00464"/>
    </source>
</evidence>
<dbReference type="InterPro" id="IPR011146">
    <property type="entry name" value="HIT-like"/>
</dbReference>